<name>A0A5D0NMA1_9ACTN</name>
<feature type="domain" description="Gfo/Idh/MocA-like oxidoreductase N-terminal" evidence="4">
    <location>
        <begin position="17"/>
        <end position="132"/>
    </location>
</feature>
<dbReference type="EMBL" id="VSFG01000003">
    <property type="protein sequence ID" value="TYB45597.1"/>
    <property type="molecule type" value="Genomic_DNA"/>
</dbReference>
<dbReference type="InterPro" id="IPR036291">
    <property type="entry name" value="NAD(P)-bd_dom_sf"/>
</dbReference>
<dbReference type="GO" id="GO:0000166">
    <property type="term" value="F:nucleotide binding"/>
    <property type="evidence" value="ECO:0007669"/>
    <property type="project" value="InterPro"/>
</dbReference>
<evidence type="ECO:0000259" key="4">
    <source>
        <dbReference type="Pfam" id="PF01408"/>
    </source>
</evidence>
<dbReference type="AlphaFoldDB" id="A0A5D0NMA1"/>
<feature type="region of interest" description="Disordered" evidence="3">
    <location>
        <begin position="338"/>
        <end position="395"/>
    </location>
</feature>
<evidence type="ECO:0000313" key="6">
    <source>
        <dbReference type="EMBL" id="TYB45597.1"/>
    </source>
</evidence>
<dbReference type="PANTHER" id="PTHR42840:SF3">
    <property type="entry name" value="BINDING ROSSMANN FOLD OXIDOREDUCTASE, PUTATIVE (AFU_ORTHOLOGUE AFUA_2G10240)-RELATED"/>
    <property type="match status" value="1"/>
</dbReference>
<dbReference type="InterPro" id="IPR055170">
    <property type="entry name" value="GFO_IDH_MocA-like_dom"/>
</dbReference>
<dbReference type="Pfam" id="PF22725">
    <property type="entry name" value="GFO_IDH_MocA_C3"/>
    <property type="match status" value="1"/>
</dbReference>
<dbReference type="GO" id="GO:0016491">
    <property type="term" value="F:oxidoreductase activity"/>
    <property type="evidence" value="ECO:0007669"/>
    <property type="project" value="UniProtKB-KW"/>
</dbReference>
<dbReference type="STRING" id="1220554.GCA_001552135_05705"/>
<comment type="caution">
    <text evidence="6">The sequence shown here is derived from an EMBL/GenBank/DDBJ whole genome shotgun (WGS) entry which is preliminary data.</text>
</comment>
<keyword evidence="7" id="KW-1185">Reference proteome</keyword>
<dbReference type="Proteomes" id="UP000323380">
    <property type="component" value="Unassembled WGS sequence"/>
</dbReference>
<dbReference type="PANTHER" id="PTHR42840">
    <property type="entry name" value="NAD(P)-BINDING ROSSMANN-FOLD SUPERFAMILY PROTEIN-RELATED"/>
    <property type="match status" value="1"/>
</dbReference>
<keyword evidence="2" id="KW-0560">Oxidoreductase</keyword>
<dbReference type="Gene3D" id="3.40.50.720">
    <property type="entry name" value="NAD(P)-binding Rossmann-like Domain"/>
    <property type="match status" value="1"/>
</dbReference>
<evidence type="ECO:0000256" key="1">
    <source>
        <dbReference type="ARBA" id="ARBA00010928"/>
    </source>
</evidence>
<dbReference type="RefSeq" id="WP_067898040.1">
    <property type="nucleotide sequence ID" value="NZ_VSFG01000003.1"/>
</dbReference>
<reference evidence="6 7" key="1">
    <citation type="submission" date="2019-08" db="EMBL/GenBank/DDBJ databases">
        <title>Actinomadura sp. nov. CYP1-5 isolated from mountain soil.</title>
        <authorList>
            <person name="Songsumanus A."/>
            <person name="Kuncharoen N."/>
            <person name="Kudo T."/>
            <person name="Yuki M."/>
            <person name="Igarashi Y."/>
            <person name="Tanasupawat S."/>
        </authorList>
    </citation>
    <scope>NUCLEOTIDE SEQUENCE [LARGE SCALE GENOMIC DNA]</scope>
    <source>
        <strain evidence="6 7">JCM 14158</strain>
    </source>
</reference>
<dbReference type="SUPFAM" id="SSF55347">
    <property type="entry name" value="Glyceraldehyde-3-phosphate dehydrogenase-like, C-terminal domain"/>
    <property type="match status" value="1"/>
</dbReference>
<feature type="domain" description="GFO/IDH/MocA-like oxidoreductase" evidence="5">
    <location>
        <begin position="140"/>
        <end position="262"/>
    </location>
</feature>
<evidence type="ECO:0008006" key="8">
    <source>
        <dbReference type="Google" id="ProtNLM"/>
    </source>
</evidence>
<evidence type="ECO:0000256" key="3">
    <source>
        <dbReference type="SAM" id="MobiDB-lite"/>
    </source>
</evidence>
<dbReference type="InterPro" id="IPR000683">
    <property type="entry name" value="Gfo/Idh/MocA-like_OxRdtase_N"/>
</dbReference>
<evidence type="ECO:0000313" key="7">
    <source>
        <dbReference type="Proteomes" id="UP000323380"/>
    </source>
</evidence>
<dbReference type="Pfam" id="PF01408">
    <property type="entry name" value="GFO_IDH_MocA"/>
    <property type="match status" value="1"/>
</dbReference>
<sequence>MSAPGAAPAAPGSRPVRLGLIGHGRLGAVHARHIAACPGAELAAVCDTEPAALATAAAHGVPVTADLDGFLAMPFDGVVIASSTQAHAGHILAAARAGKAIFVEKPVCLTLQDTDRVLQEVVDAGVPFQIGFQRRWDSRYLHAKRIIDSGDIGEPVLFKTHGRDPDASNPANWGLDRNGGLFLNCAIHDFDAARFLLGREVRAVTATGAALVHKALRDKGDIDTCSTTLHLDGDTMALTEWSRYATYGYDIAMEVVGTEGMVQFGRERDWAVLVRPSTRDGASVFDVFGDAYRDSVEAFAASIANGTPASPGVEDARTALHVALAARHSFETGRSVPVEALPPLTRGGAAVPPPPARGTRPPEVLARRQDGQAGNGAYHRPDDGRTAVPLTDGGG</sequence>
<protein>
    <recommendedName>
        <fullName evidence="8">Inositol 2-dehydrogenase</fullName>
    </recommendedName>
</protein>
<comment type="similarity">
    <text evidence="1">Belongs to the Gfo/Idh/MocA family.</text>
</comment>
<accession>A0A5D0NMA1</accession>
<dbReference type="SUPFAM" id="SSF51735">
    <property type="entry name" value="NAD(P)-binding Rossmann-fold domains"/>
    <property type="match status" value="1"/>
</dbReference>
<dbReference type="Gene3D" id="3.30.360.10">
    <property type="entry name" value="Dihydrodipicolinate Reductase, domain 2"/>
    <property type="match status" value="1"/>
</dbReference>
<gene>
    <name evidence="6" type="ORF">FXF69_19415</name>
</gene>
<evidence type="ECO:0000259" key="5">
    <source>
        <dbReference type="Pfam" id="PF22725"/>
    </source>
</evidence>
<evidence type="ECO:0000256" key="2">
    <source>
        <dbReference type="ARBA" id="ARBA00023002"/>
    </source>
</evidence>
<organism evidence="6 7">
    <name type="scientific">Actinomadura chibensis</name>
    <dbReference type="NCBI Taxonomy" id="392828"/>
    <lineage>
        <taxon>Bacteria</taxon>
        <taxon>Bacillati</taxon>
        <taxon>Actinomycetota</taxon>
        <taxon>Actinomycetes</taxon>
        <taxon>Streptosporangiales</taxon>
        <taxon>Thermomonosporaceae</taxon>
        <taxon>Actinomadura</taxon>
    </lineage>
</organism>
<proteinExistence type="inferred from homology"/>